<protein>
    <recommendedName>
        <fullName evidence="3 17">Peroxidase</fullName>
        <ecNumber evidence="3 17">1.11.1.7</ecNumber>
    </recommendedName>
</protein>
<keyword evidence="17" id="KW-0376">Hydrogen peroxide</keyword>
<dbReference type="PRINTS" id="PR00461">
    <property type="entry name" value="PLPEROXIDASE"/>
</dbReference>
<accession>A0A5A7QJ94</accession>
<evidence type="ECO:0000256" key="6">
    <source>
        <dbReference type="ARBA" id="ARBA00022723"/>
    </source>
</evidence>
<evidence type="ECO:0000256" key="16">
    <source>
        <dbReference type="PIRSR" id="PIRSR600823-5"/>
    </source>
</evidence>
<feature type="binding site" evidence="14">
    <location>
        <position position="82"/>
    </location>
    <ligand>
        <name>Ca(2+)</name>
        <dbReference type="ChEBI" id="CHEBI:29108"/>
        <label>1</label>
    </ligand>
</feature>
<dbReference type="PANTHER" id="PTHR31388:SF28">
    <property type="entry name" value="PEROXIDASE 40"/>
    <property type="match status" value="1"/>
</dbReference>
<dbReference type="EMBL" id="BKCP01006815">
    <property type="protein sequence ID" value="GER43981.1"/>
    <property type="molecule type" value="Genomic_DNA"/>
</dbReference>
<dbReference type="GO" id="GO:0046872">
    <property type="term" value="F:metal ion binding"/>
    <property type="evidence" value="ECO:0007669"/>
    <property type="project" value="UniProtKB-UniRule"/>
</dbReference>
<evidence type="ECO:0000259" key="18">
    <source>
        <dbReference type="PROSITE" id="PS50873"/>
    </source>
</evidence>
<dbReference type="PROSITE" id="PS00436">
    <property type="entry name" value="PEROXIDASE_2"/>
    <property type="match status" value="1"/>
</dbReference>
<sequence>MGIYLATIYLILLNFSASFANITNTTVSNEAEACVDANIVLSFNFYINSCPEAEPIVFSWVEKALSDDPRMAASLLRLHFHDCFGCDASVLLDDTLGFVGEKTAAPNANSLRGFEVIDAIKADLEYVCPQTVSCADILAIAARDSVVLSGGPGWEVEMGRKDSVGANKAAANSNIPAPNSDLSTLLSKFQNLGLSLQDMVALSGAHTMGKARCSTFAARLNNNNNTNDIISDNAPNVNLEFLQSLEQLCSQPSAGSTLADLDHSTPTTFDNQYYLNLLSGEGLLGSDQELLKEGPRGIIELYADDVDVFFEDFKKAMLKMGSLLGSGGAPGEIRRNCR</sequence>
<feature type="binding site" evidence="14">
    <location>
        <position position="270"/>
    </location>
    <ligand>
        <name>Ca(2+)</name>
        <dbReference type="ChEBI" id="CHEBI:29108"/>
        <label>2</label>
    </ligand>
</feature>
<comment type="similarity">
    <text evidence="17">Belongs to the peroxidase family. Classical plant (class III) peroxidase subfamily.</text>
</comment>
<comment type="subcellular location">
    <subcellularLocation>
        <location evidence="17">Secreted</location>
    </subcellularLocation>
</comment>
<dbReference type="Proteomes" id="UP000325081">
    <property type="component" value="Unassembled WGS sequence"/>
</dbReference>
<feature type="binding site" evidence="14">
    <location>
        <position position="101"/>
    </location>
    <ligand>
        <name>Ca(2+)</name>
        <dbReference type="ChEBI" id="CHEBI:29108"/>
        <label>1</label>
    </ligand>
</feature>
<feature type="signal peptide" evidence="17">
    <location>
        <begin position="1"/>
        <end position="20"/>
    </location>
</feature>
<evidence type="ECO:0000256" key="15">
    <source>
        <dbReference type="PIRSR" id="PIRSR600823-4"/>
    </source>
</evidence>
<feature type="chain" id="PRO_5023128573" description="Peroxidase" evidence="17">
    <location>
        <begin position="21"/>
        <end position="338"/>
    </location>
</feature>
<keyword evidence="20" id="KW-1185">Reference proteome</keyword>
<evidence type="ECO:0000256" key="10">
    <source>
        <dbReference type="ARBA" id="ARBA00023157"/>
    </source>
</evidence>
<keyword evidence="11" id="KW-0325">Glycoprotein</keyword>
<dbReference type="GO" id="GO:0020037">
    <property type="term" value="F:heme binding"/>
    <property type="evidence" value="ECO:0007669"/>
    <property type="project" value="UniProtKB-UniRule"/>
</dbReference>
<dbReference type="EC" id="1.11.1.7" evidence="3 17"/>
<dbReference type="CDD" id="cd00693">
    <property type="entry name" value="secretory_peroxidase"/>
    <property type="match status" value="1"/>
</dbReference>
<keyword evidence="5 17" id="KW-0349">Heme</keyword>
<dbReference type="AlphaFoldDB" id="A0A5A7QJ94"/>
<dbReference type="InterPro" id="IPR033905">
    <property type="entry name" value="Secretory_peroxidase"/>
</dbReference>
<dbReference type="Pfam" id="PF00141">
    <property type="entry name" value="peroxidase"/>
    <property type="match status" value="1"/>
</dbReference>
<dbReference type="FunFam" id="1.10.520.10:FF:000009">
    <property type="entry name" value="Peroxidase"/>
    <property type="match status" value="1"/>
</dbReference>
<keyword evidence="4 17" id="KW-0575">Peroxidase</keyword>
<feature type="binding site" evidence="14">
    <location>
        <position position="89"/>
    </location>
    <ligand>
        <name>Ca(2+)</name>
        <dbReference type="ChEBI" id="CHEBI:29108"/>
        <label>1</label>
    </ligand>
</feature>
<comment type="caution">
    <text evidence="19">The sequence shown here is derived from an EMBL/GenBank/DDBJ whole genome shotgun (WGS) entry which is preliminary data.</text>
</comment>
<dbReference type="InterPro" id="IPR002016">
    <property type="entry name" value="Haem_peroxidase"/>
</dbReference>
<feature type="binding site" evidence="14">
    <location>
        <position position="262"/>
    </location>
    <ligand>
        <name>Ca(2+)</name>
        <dbReference type="ChEBI" id="CHEBI:29108"/>
        <label>2</label>
    </ligand>
</feature>
<evidence type="ECO:0000256" key="5">
    <source>
        <dbReference type="ARBA" id="ARBA00022617"/>
    </source>
</evidence>
<dbReference type="OrthoDB" id="2113341at2759"/>
<dbReference type="InterPro" id="IPR000823">
    <property type="entry name" value="Peroxidase_pln"/>
</dbReference>
<feature type="binding site" evidence="13">
    <location>
        <position position="176"/>
    </location>
    <ligand>
        <name>substrate</name>
    </ligand>
</feature>
<evidence type="ECO:0000256" key="4">
    <source>
        <dbReference type="ARBA" id="ARBA00022559"/>
    </source>
</evidence>
<dbReference type="GO" id="GO:0140825">
    <property type="term" value="F:lactoperoxidase activity"/>
    <property type="evidence" value="ECO:0007669"/>
    <property type="project" value="UniProtKB-EC"/>
</dbReference>
<feature type="binding site" evidence="14">
    <location>
        <position position="87"/>
    </location>
    <ligand>
        <name>Ca(2+)</name>
        <dbReference type="ChEBI" id="CHEBI:29108"/>
        <label>1</label>
    </ligand>
</feature>
<keyword evidence="17" id="KW-0732">Signal</keyword>
<evidence type="ECO:0000313" key="19">
    <source>
        <dbReference type="EMBL" id="GER43981.1"/>
    </source>
</evidence>
<dbReference type="InterPro" id="IPR019794">
    <property type="entry name" value="Peroxidases_AS"/>
</dbReference>
<dbReference type="PROSITE" id="PS00435">
    <property type="entry name" value="PEROXIDASE_1"/>
    <property type="match status" value="1"/>
</dbReference>
<keyword evidence="9 14" id="KW-0408">Iron</keyword>
<reference evidence="20" key="1">
    <citation type="journal article" date="2019" name="Curr. Biol.">
        <title>Genome Sequence of Striga asiatica Provides Insight into the Evolution of Plant Parasitism.</title>
        <authorList>
            <person name="Yoshida S."/>
            <person name="Kim S."/>
            <person name="Wafula E.K."/>
            <person name="Tanskanen J."/>
            <person name="Kim Y.M."/>
            <person name="Honaas L."/>
            <person name="Yang Z."/>
            <person name="Spallek T."/>
            <person name="Conn C.E."/>
            <person name="Ichihashi Y."/>
            <person name="Cheong K."/>
            <person name="Cui S."/>
            <person name="Der J.P."/>
            <person name="Gundlach H."/>
            <person name="Jiao Y."/>
            <person name="Hori C."/>
            <person name="Ishida J.K."/>
            <person name="Kasahara H."/>
            <person name="Kiba T."/>
            <person name="Kim M.S."/>
            <person name="Koo N."/>
            <person name="Laohavisit A."/>
            <person name="Lee Y.H."/>
            <person name="Lumba S."/>
            <person name="McCourt P."/>
            <person name="Mortimer J.C."/>
            <person name="Mutuku J.M."/>
            <person name="Nomura T."/>
            <person name="Sasaki-Sekimoto Y."/>
            <person name="Seto Y."/>
            <person name="Wang Y."/>
            <person name="Wakatake T."/>
            <person name="Sakakibara H."/>
            <person name="Demura T."/>
            <person name="Yamaguchi S."/>
            <person name="Yoneyama K."/>
            <person name="Manabe R.I."/>
            <person name="Nelson D.C."/>
            <person name="Schulman A.H."/>
            <person name="Timko M.P."/>
            <person name="dePamphilis C.W."/>
            <person name="Choi D."/>
            <person name="Shirasu K."/>
        </authorList>
    </citation>
    <scope>NUCLEOTIDE SEQUENCE [LARGE SCALE GENOMIC DNA]</scope>
    <source>
        <strain evidence="20">cv. UVA1</strain>
    </source>
</reference>
<feature type="binding site" description="axial binding residue" evidence="14">
    <location>
        <position position="206"/>
    </location>
    <ligand>
        <name>heme b</name>
        <dbReference type="ChEBI" id="CHEBI:60344"/>
    </ligand>
    <ligandPart>
        <name>Fe</name>
        <dbReference type="ChEBI" id="CHEBI:18248"/>
    </ligandPart>
</feature>
<keyword evidence="10 16" id="KW-1015">Disulfide bond</keyword>
<feature type="binding site" evidence="14">
    <location>
        <position position="85"/>
    </location>
    <ligand>
        <name>Ca(2+)</name>
        <dbReference type="ChEBI" id="CHEBI:29108"/>
        <label>1</label>
    </ligand>
</feature>
<dbReference type="PRINTS" id="PR00458">
    <property type="entry name" value="PEROXIDASE"/>
</dbReference>
<comment type="catalytic activity">
    <reaction evidence="1 17">
        <text>2 a phenolic donor + H2O2 = 2 a phenolic radical donor + 2 H2O</text>
        <dbReference type="Rhea" id="RHEA:56136"/>
        <dbReference type="ChEBI" id="CHEBI:15377"/>
        <dbReference type="ChEBI" id="CHEBI:16240"/>
        <dbReference type="ChEBI" id="CHEBI:139520"/>
        <dbReference type="ChEBI" id="CHEBI:139521"/>
        <dbReference type="EC" id="1.11.1.7"/>
    </reaction>
</comment>
<evidence type="ECO:0000256" key="11">
    <source>
        <dbReference type="ARBA" id="ARBA00023180"/>
    </source>
</evidence>
<comment type="cofactor">
    <cofactor evidence="14 17">
        <name>Ca(2+)</name>
        <dbReference type="ChEBI" id="CHEBI:29108"/>
    </cofactor>
    <text evidence="14 17">Binds 2 calcium ions per subunit.</text>
</comment>
<feature type="disulfide bond" evidence="16">
    <location>
        <begin position="50"/>
        <end position="128"/>
    </location>
</feature>
<dbReference type="GO" id="GO:0042744">
    <property type="term" value="P:hydrogen peroxide catabolic process"/>
    <property type="evidence" value="ECO:0007669"/>
    <property type="project" value="UniProtKB-KW"/>
</dbReference>
<proteinExistence type="inferred from homology"/>
<feature type="binding site" evidence="14">
    <location>
        <position position="265"/>
    </location>
    <ligand>
        <name>Ca(2+)</name>
        <dbReference type="ChEBI" id="CHEBI:29108"/>
        <label>2</label>
    </ligand>
</feature>
<evidence type="ECO:0000313" key="20">
    <source>
        <dbReference type="Proteomes" id="UP000325081"/>
    </source>
</evidence>
<dbReference type="PROSITE" id="PS50873">
    <property type="entry name" value="PEROXIDASE_4"/>
    <property type="match status" value="1"/>
</dbReference>
<dbReference type="InterPro" id="IPR019793">
    <property type="entry name" value="Peroxidases_heam-ligand_BS"/>
</dbReference>
<keyword evidence="17" id="KW-0964">Secreted</keyword>
<evidence type="ECO:0000256" key="9">
    <source>
        <dbReference type="ARBA" id="ARBA00023004"/>
    </source>
</evidence>
<dbReference type="FunFam" id="1.10.420.10:FF:000001">
    <property type="entry name" value="Peroxidase"/>
    <property type="match status" value="1"/>
</dbReference>
<feature type="binding site" evidence="14">
    <location>
        <position position="207"/>
    </location>
    <ligand>
        <name>Ca(2+)</name>
        <dbReference type="ChEBI" id="CHEBI:29108"/>
        <label>2</label>
    </ligand>
</feature>
<comment type="function">
    <text evidence="17">Removal of H(2)O(2), oxidation of toxic reductants, biosynthesis and degradation of lignin, suberization, auxin catabolism, response to environmental stresses such as wounding, pathogen attack and oxidative stress.</text>
</comment>
<comment type="similarity">
    <text evidence="2">Belongs to the peroxidase family. Ascorbate peroxidase subfamily.</text>
</comment>
<feature type="disulfide bond" evidence="16">
    <location>
        <begin position="213"/>
        <end position="249"/>
    </location>
</feature>
<comment type="cofactor">
    <cofactor evidence="14 17">
        <name>heme b</name>
        <dbReference type="ChEBI" id="CHEBI:60344"/>
    </cofactor>
    <text evidence="14 17">Binds 1 heme b (iron(II)-protoporphyrin IX) group per subunit.</text>
</comment>
<evidence type="ECO:0000256" key="14">
    <source>
        <dbReference type="PIRSR" id="PIRSR600823-3"/>
    </source>
</evidence>
<keyword evidence="6 14" id="KW-0479">Metal-binding</keyword>
<organism evidence="19 20">
    <name type="scientific">Striga asiatica</name>
    <name type="common">Asiatic witchweed</name>
    <name type="synonym">Buchnera asiatica</name>
    <dbReference type="NCBI Taxonomy" id="4170"/>
    <lineage>
        <taxon>Eukaryota</taxon>
        <taxon>Viridiplantae</taxon>
        <taxon>Streptophyta</taxon>
        <taxon>Embryophyta</taxon>
        <taxon>Tracheophyta</taxon>
        <taxon>Spermatophyta</taxon>
        <taxon>Magnoliopsida</taxon>
        <taxon>eudicotyledons</taxon>
        <taxon>Gunneridae</taxon>
        <taxon>Pentapetalae</taxon>
        <taxon>asterids</taxon>
        <taxon>lamiids</taxon>
        <taxon>Lamiales</taxon>
        <taxon>Orobanchaceae</taxon>
        <taxon>Buchnereae</taxon>
        <taxon>Striga</taxon>
    </lineage>
</organism>
<evidence type="ECO:0000256" key="12">
    <source>
        <dbReference type="PIRSR" id="PIRSR600823-1"/>
    </source>
</evidence>
<feature type="disulfide bond" evidence="16">
    <location>
        <begin position="134"/>
        <end position="337"/>
    </location>
</feature>
<gene>
    <name evidence="19" type="ORF">STAS_20859</name>
</gene>
<feature type="active site" description="Proton acceptor" evidence="12">
    <location>
        <position position="81"/>
    </location>
</feature>
<evidence type="ECO:0000256" key="8">
    <source>
        <dbReference type="ARBA" id="ARBA00023002"/>
    </source>
</evidence>
<feature type="domain" description="Plant heme peroxidase family profile" evidence="18">
    <location>
        <begin position="40"/>
        <end position="338"/>
    </location>
</feature>
<dbReference type="SUPFAM" id="SSF48113">
    <property type="entry name" value="Heme-dependent peroxidases"/>
    <property type="match status" value="1"/>
</dbReference>
<name>A0A5A7QJ94_STRAF</name>
<dbReference type="PANTHER" id="PTHR31388">
    <property type="entry name" value="PEROXIDASE 72-RELATED"/>
    <property type="match status" value="1"/>
</dbReference>
<evidence type="ECO:0000256" key="17">
    <source>
        <dbReference type="RuleBase" id="RU362060"/>
    </source>
</evidence>
<evidence type="ECO:0000256" key="3">
    <source>
        <dbReference type="ARBA" id="ARBA00012313"/>
    </source>
</evidence>
<evidence type="ECO:0000256" key="13">
    <source>
        <dbReference type="PIRSR" id="PIRSR600823-2"/>
    </source>
</evidence>
<feature type="site" description="Transition state stabilizer" evidence="15">
    <location>
        <position position="77"/>
    </location>
</feature>
<keyword evidence="7 14" id="KW-0106">Calcium</keyword>
<dbReference type="Gene3D" id="1.10.520.10">
    <property type="match status" value="1"/>
</dbReference>
<evidence type="ECO:0000256" key="1">
    <source>
        <dbReference type="ARBA" id="ARBA00000189"/>
    </source>
</evidence>
<dbReference type="Gene3D" id="1.10.420.10">
    <property type="entry name" value="Peroxidase, domain 2"/>
    <property type="match status" value="1"/>
</dbReference>
<dbReference type="GO" id="GO:0005576">
    <property type="term" value="C:extracellular region"/>
    <property type="evidence" value="ECO:0007669"/>
    <property type="project" value="UniProtKB-SubCell"/>
</dbReference>
<keyword evidence="8 17" id="KW-0560">Oxidoreductase</keyword>
<evidence type="ECO:0000256" key="2">
    <source>
        <dbReference type="ARBA" id="ARBA00006873"/>
    </source>
</evidence>
<feature type="non-terminal residue" evidence="19">
    <location>
        <position position="338"/>
    </location>
</feature>
<dbReference type="InterPro" id="IPR010255">
    <property type="entry name" value="Haem_peroxidase_sf"/>
</dbReference>
<evidence type="ECO:0000256" key="7">
    <source>
        <dbReference type="ARBA" id="ARBA00022837"/>
    </source>
</evidence>
<feature type="disulfide bond" evidence="16">
    <location>
        <begin position="83"/>
        <end position="86"/>
    </location>
</feature>
<dbReference type="GO" id="GO:0006979">
    <property type="term" value="P:response to oxidative stress"/>
    <property type="evidence" value="ECO:0007669"/>
    <property type="project" value="UniProtKB-UniRule"/>
</dbReference>